<name>U7USG4_9FIRM</name>
<proteinExistence type="predicted"/>
<evidence type="ECO:0000313" key="2">
    <source>
        <dbReference type="Proteomes" id="UP000017090"/>
    </source>
</evidence>
<sequence>MTAKEYLNRLRSIDMDLRAKEKLKERLFADICTLRATDYSANRVSGGIATDIADKIARVEDLRARINAEWDRLIDLRHEAYGYISQVASAKQRQLLIKRYLLGEAWEVIAAEWTTESPDKRGCSWQNLHKIHKQALAAMQKILDRVA</sequence>
<organism evidence="1 2">
    <name type="scientific">Megasphaera vaginalis</name>
    <name type="common">ex Srinivasan et al. 2021</name>
    <dbReference type="NCBI Taxonomy" id="1111454"/>
    <lineage>
        <taxon>Bacteria</taxon>
        <taxon>Bacillati</taxon>
        <taxon>Bacillota</taxon>
        <taxon>Negativicutes</taxon>
        <taxon>Veillonellales</taxon>
        <taxon>Veillonellaceae</taxon>
        <taxon>Megasphaera</taxon>
    </lineage>
</organism>
<keyword evidence="2" id="KW-1185">Reference proteome</keyword>
<dbReference type="Proteomes" id="UP000017090">
    <property type="component" value="Unassembled WGS sequence"/>
</dbReference>
<evidence type="ECO:0008006" key="3">
    <source>
        <dbReference type="Google" id="ProtNLM"/>
    </source>
</evidence>
<gene>
    <name evidence="1" type="ORF">HMPREF1250_0244</name>
</gene>
<protein>
    <recommendedName>
        <fullName evidence="3">DUF1492 domain-containing protein</fullName>
    </recommendedName>
</protein>
<dbReference type="STRING" id="1111454.HMPREF1250_0244"/>
<comment type="caution">
    <text evidence="1">The sequence shown here is derived from an EMBL/GenBank/DDBJ whole genome shotgun (WGS) entry which is preliminary data.</text>
</comment>
<dbReference type="RefSeq" id="WP_023052720.1">
    <property type="nucleotide sequence ID" value="NZ_AWXA01000005.1"/>
</dbReference>
<dbReference type="OrthoDB" id="1625702at2"/>
<reference evidence="1 2" key="1">
    <citation type="submission" date="2013-09" db="EMBL/GenBank/DDBJ databases">
        <authorList>
            <person name="Durkin A.S."/>
            <person name="Haft D.R."/>
            <person name="McCorrison J."/>
            <person name="Torralba M."/>
            <person name="Gillis M."/>
            <person name="Haft D.H."/>
            <person name="Methe B."/>
            <person name="Sutton G."/>
            <person name="Nelson K.E."/>
        </authorList>
    </citation>
    <scope>NUCLEOTIDE SEQUENCE [LARGE SCALE GENOMIC DNA]</scope>
    <source>
        <strain evidence="1 2">BV3C16-1</strain>
    </source>
</reference>
<evidence type="ECO:0000313" key="1">
    <source>
        <dbReference type="EMBL" id="ERT62392.1"/>
    </source>
</evidence>
<dbReference type="AlphaFoldDB" id="U7USG4"/>
<accession>U7USG4</accession>
<dbReference type="EMBL" id="AWXA01000005">
    <property type="protein sequence ID" value="ERT62392.1"/>
    <property type="molecule type" value="Genomic_DNA"/>
</dbReference>
<dbReference type="PATRIC" id="fig|1111454.3.peg.182"/>